<dbReference type="RefSeq" id="WP_096353517.1">
    <property type="nucleotide sequence ID" value="NZ_AP017313.1"/>
</dbReference>
<evidence type="ECO:0000313" key="2">
    <source>
        <dbReference type="EMBL" id="BAU55273.1"/>
    </source>
</evidence>
<dbReference type="EMBL" id="AP017313">
    <property type="protein sequence ID" value="BAU55273.1"/>
    <property type="molecule type" value="Genomic_DNA"/>
</dbReference>
<feature type="domain" description="DUF4468" evidence="1">
    <location>
        <begin position="46"/>
        <end position="134"/>
    </location>
</feature>
<reference evidence="2 3" key="1">
    <citation type="submission" date="2015-12" db="EMBL/GenBank/DDBJ databases">
        <title>Genome sequence of Mucilaginibacter gotjawali.</title>
        <authorList>
            <person name="Lee J.S."/>
            <person name="Lee K.C."/>
            <person name="Kim K.K."/>
            <person name="Lee B.W."/>
        </authorList>
    </citation>
    <scope>NUCLEOTIDE SEQUENCE [LARGE SCALE GENOMIC DNA]</scope>
    <source>
        <strain evidence="2 3">SA3-7</strain>
    </source>
</reference>
<dbReference type="KEGG" id="mgot:MgSA37_03454"/>
<dbReference type="Proteomes" id="UP000218263">
    <property type="component" value="Chromosome"/>
</dbReference>
<keyword evidence="3" id="KW-1185">Reference proteome</keyword>
<evidence type="ECO:0000313" key="3">
    <source>
        <dbReference type="Proteomes" id="UP000218263"/>
    </source>
</evidence>
<protein>
    <recommendedName>
        <fullName evidence="1">DUF4468 domain-containing protein</fullName>
    </recommendedName>
</protein>
<gene>
    <name evidence="2" type="ORF">MgSA37_03454</name>
</gene>
<accession>A0A110B3W9</accession>
<evidence type="ECO:0000259" key="1">
    <source>
        <dbReference type="Pfam" id="PF14730"/>
    </source>
</evidence>
<dbReference type="OrthoDB" id="796470at2"/>
<sequence length="198" mass="22633">MKNLIFCFALVMFAITSVFAENITNSNTSVSPDSVKLTIEGNYAFYQGKVKVDSLPEGLMYIRAVQFMAAKNFQQNYGYQEEGKMIYFTTQDLNVNAVYVGDDDDALNPYTVQFSITLDLKNGSYRYTINNVVFFRPEGNGNKRETLFDMYLKATNTNSRRIAKDARKLLDSFEKYLNALTGELYDGIEQKPSIYSKF</sequence>
<name>A0A110B3W9_9SPHI</name>
<dbReference type="InterPro" id="IPR027823">
    <property type="entry name" value="DUF4468"/>
</dbReference>
<dbReference type="AlphaFoldDB" id="A0A110B3W9"/>
<dbReference type="Pfam" id="PF14730">
    <property type="entry name" value="DUF4468"/>
    <property type="match status" value="1"/>
</dbReference>
<organism evidence="2 3">
    <name type="scientific">Mucilaginibacter gotjawali</name>
    <dbReference type="NCBI Taxonomy" id="1550579"/>
    <lineage>
        <taxon>Bacteria</taxon>
        <taxon>Pseudomonadati</taxon>
        <taxon>Bacteroidota</taxon>
        <taxon>Sphingobacteriia</taxon>
        <taxon>Sphingobacteriales</taxon>
        <taxon>Sphingobacteriaceae</taxon>
        <taxon>Mucilaginibacter</taxon>
    </lineage>
</organism>
<proteinExistence type="predicted"/>